<dbReference type="Gene3D" id="3.60.15.10">
    <property type="entry name" value="Ribonuclease Z/Hydroxyacylglutathione hydrolase-like"/>
    <property type="match status" value="1"/>
</dbReference>
<dbReference type="SMART" id="SM00849">
    <property type="entry name" value="Lactamase_B"/>
    <property type="match status" value="1"/>
</dbReference>
<evidence type="ECO:0000313" key="3">
    <source>
        <dbReference type="Proteomes" id="UP000182737"/>
    </source>
</evidence>
<name>A0A1I3M8B0_9SPIR</name>
<dbReference type="InterPro" id="IPR050855">
    <property type="entry name" value="NDM-1-like"/>
</dbReference>
<dbReference type="PANTHER" id="PTHR42951:SF14">
    <property type="entry name" value="METALLO-BETA-LACTAMASE SUPERFAMILY PROTEIN"/>
    <property type="match status" value="1"/>
</dbReference>
<dbReference type="Pfam" id="PF00753">
    <property type="entry name" value="Lactamase_B"/>
    <property type="match status" value="1"/>
</dbReference>
<dbReference type="AlphaFoldDB" id="A0A1I3M8B0"/>
<dbReference type="SUPFAM" id="SSF56281">
    <property type="entry name" value="Metallo-hydrolase/oxidoreductase"/>
    <property type="match status" value="1"/>
</dbReference>
<protein>
    <submittedName>
        <fullName evidence="2">Glyoxylase, beta-lactamase superfamily II</fullName>
    </submittedName>
</protein>
<keyword evidence="3" id="KW-1185">Reference proteome</keyword>
<dbReference type="RefSeq" id="WP_074932733.1">
    <property type="nucleotide sequence ID" value="NZ_FORI01000008.1"/>
</dbReference>
<evidence type="ECO:0000259" key="1">
    <source>
        <dbReference type="SMART" id="SM00849"/>
    </source>
</evidence>
<accession>A0A1I3M8B0</accession>
<organism evidence="2 3">
    <name type="scientific">Treponema bryantii</name>
    <dbReference type="NCBI Taxonomy" id="163"/>
    <lineage>
        <taxon>Bacteria</taxon>
        <taxon>Pseudomonadati</taxon>
        <taxon>Spirochaetota</taxon>
        <taxon>Spirochaetia</taxon>
        <taxon>Spirochaetales</taxon>
        <taxon>Treponemataceae</taxon>
        <taxon>Treponema</taxon>
    </lineage>
</organism>
<dbReference type="InterPro" id="IPR036866">
    <property type="entry name" value="RibonucZ/Hydroxyglut_hydro"/>
</dbReference>
<dbReference type="Proteomes" id="UP000182737">
    <property type="component" value="Unassembled WGS sequence"/>
</dbReference>
<dbReference type="EMBL" id="FORI01000008">
    <property type="protein sequence ID" value="SFI93279.1"/>
    <property type="molecule type" value="Genomic_DNA"/>
</dbReference>
<proteinExistence type="predicted"/>
<reference evidence="3" key="1">
    <citation type="submission" date="2016-10" db="EMBL/GenBank/DDBJ databases">
        <authorList>
            <person name="Varghese N."/>
            <person name="Submissions S."/>
        </authorList>
    </citation>
    <scope>NUCLEOTIDE SEQUENCE [LARGE SCALE GENOMIC DNA]</scope>
    <source>
        <strain evidence="3">XBD1002</strain>
    </source>
</reference>
<gene>
    <name evidence="2" type="ORF">SAMN04487775_108118</name>
</gene>
<dbReference type="InterPro" id="IPR001279">
    <property type="entry name" value="Metallo-B-lactamas"/>
</dbReference>
<dbReference type="PANTHER" id="PTHR42951">
    <property type="entry name" value="METALLO-BETA-LACTAMASE DOMAIN-CONTAINING"/>
    <property type="match status" value="1"/>
</dbReference>
<feature type="domain" description="Metallo-beta-lactamase" evidence="1">
    <location>
        <begin position="21"/>
        <end position="227"/>
    </location>
</feature>
<dbReference type="CDD" id="cd07743">
    <property type="entry name" value="metallo-hydrolase-like_MBL-fold"/>
    <property type="match status" value="1"/>
</dbReference>
<sequence length="322" mass="36203">MDNLTAKIIELSSGVYVIPSTTNVGVITTENDSIIEVYLIDSGSTEIDGEYVLDVLKAFFEQQGQTFKLKAIITTHGHADHCGAHNFLQEETGCELWAAKHEQGAMETPIIQGTVLWGGYPPHELRTLFFMPSPTYLNHFITKDEVIDLSGSRTLSFIELSGHSYNTLGVIITAKNGHKVIFPGDNIFPRNEIINHWIPLILNPVEYMESLDKLCEIENVEWCIPSHGDFLNRNINEAAELNKIAIISTRTCILDSLKTKKKLTAEEIIKYVADKNDMHLSLSQYALVSSTVKSYISIMHDAREIKMEVSDNKLYFSLPVQK</sequence>
<evidence type="ECO:0000313" key="2">
    <source>
        <dbReference type="EMBL" id="SFI93279.1"/>
    </source>
</evidence>